<dbReference type="PROSITE" id="PS50042">
    <property type="entry name" value="CNMP_BINDING_3"/>
    <property type="match status" value="1"/>
</dbReference>
<evidence type="ECO:0000256" key="3">
    <source>
        <dbReference type="ARBA" id="ARBA00023163"/>
    </source>
</evidence>
<dbReference type="PROSITE" id="PS51063">
    <property type="entry name" value="HTH_CRP_2"/>
    <property type="match status" value="1"/>
</dbReference>
<organism evidence="6 7">
    <name type="scientific">Martelella endophytica</name>
    <dbReference type="NCBI Taxonomy" id="1486262"/>
    <lineage>
        <taxon>Bacteria</taxon>
        <taxon>Pseudomonadati</taxon>
        <taxon>Pseudomonadota</taxon>
        <taxon>Alphaproteobacteria</taxon>
        <taxon>Hyphomicrobiales</taxon>
        <taxon>Aurantimonadaceae</taxon>
        <taxon>Martelella</taxon>
    </lineage>
</organism>
<dbReference type="InterPro" id="IPR014710">
    <property type="entry name" value="RmlC-like_jellyroll"/>
</dbReference>
<dbReference type="GO" id="GO:0003700">
    <property type="term" value="F:DNA-binding transcription factor activity"/>
    <property type="evidence" value="ECO:0007669"/>
    <property type="project" value="TreeGrafter"/>
</dbReference>
<dbReference type="KEGG" id="mey:TM49_07230"/>
<evidence type="ECO:0000259" key="5">
    <source>
        <dbReference type="PROSITE" id="PS51063"/>
    </source>
</evidence>
<gene>
    <name evidence="6" type="ORF">TM49_07230</name>
</gene>
<sequence>MLFLNSFSVSYDKGETILPQGDVAERIGIILGGTVKLVNMAADGRQTIIALLGRTDLIGNPAGACTRFSYEAASPVRVCMMTRTALVQGMREDSDIAVRLVELISRQAEEVEEWLTLFNCRTTLQRLAGYLHALAQVASRRKSAPDGIVLDIPVCRKDLATFLGTTPETLSRNFQRLARQHILTLVSGSRVIVTNVGALGRVAGSSGDELQSILCLPTLPASETGGAFADARSENIVTRRPAGVDHRRASGNRV</sequence>
<dbReference type="PANTHER" id="PTHR24567:SF28">
    <property type="entry name" value="LISTERIOLYSIN REGULATORY PROTEIN"/>
    <property type="match status" value="1"/>
</dbReference>
<dbReference type="Pfam" id="PF00027">
    <property type="entry name" value="cNMP_binding"/>
    <property type="match status" value="1"/>
</dbReference>
<evidence type="ECO:0000313" key="6">
    <source>
        <dbReference type="EMBL" id="AJY45529.1"/>
    </source>
</evidence>
<dbReference type="InterPro" id="IPR000595">
    <property type="entry name" value="cNMP-bd_dom"/>
</dbReference>
<dbReference type="EMBL" id="CP010803">
    <property type="protein sequence ID" value="AJY45529.1"/>
    <property type="molecule type" value="Genomic_DNA"/>
</dbReference>
<dbReference type="InterPro" id="IPR036390">
    <property type="entry name" value="WH_DNA-bd_sf"/>
</dbReference>
<dbReference type="AlphaFoldDB" id="A0A0D5LMU6"/>
<dbReference type="SMART" id="SM00419">
    <property type="entry name" value="HTH_CRP"/>
    <property type="match status" value="1"/>
</dbReference>
<keyword evidence="1" id="KW-0805">Transcription regulation</keyword>
<dbReference type="InterPro" id="IPR012318">
    <property type="entry name" value="HTH_CRP"/>
</dbReference>
<dbReference type="CDD" id="cd00038">
    <property type="entry name" value="CAP_ED"/>
    <property type="match status" value="1"/>
</dbReference>
<dbReference type="Pfam" id="PF13545">
    <property type="entry name" value="HTH_Crp_2"/>
    <property type="match status" value="1"/>
</dbReference>
<evidence type="ECO:0000313" key="7">
    <source>
        <dbReference type="Proteomes" id="UP000032611"/>
    </source>
</evidence>
<keyword evidence="2" id="KW-0238">DNA-binding</keyword>
<dbReference type="PRINTS" id="PR00034">
    <property type="entry name" value="HTHCRP"/>
</dbReference>
<dbReference type="GO" id="GO:0003677">
    <property type="term" value="F:DNA binding"/>
    <property type="evidence" value="ECO:0007669"/>
    <property type="project" value="UniProtKB-KW"/>
</dbReference>
<proteinExistence type="predicted"/>
<accession>A0A0D5LMU6</accession>
<dbReference type="PANTHER" id="PTHR24567">
    <property type="entry name" value="CRP FAMILY TRANSCRIPTIONAL REGULATORY PROTEIN"/>
    <property type="match status" value="1"/>
</dbReference>
<dbReference type="InterPro" id="IPR050397">
    <property type="entry name" value="Env_Response_Regulators"/>
</dbReference>
<dbReference type="GO" id="GO:0005829">
    <property type="term" value="C:cytosol"/>
    <property type="evidence" value="ECO:0007669"/>
    <property type="project" value="TreeGrafter"/>
</dbReference>
<evidence type="ECO:0000256" key="2">
    <source>
        <dbReference type="ARBA" id="ARBA00023125"/>
    </source>
</evidence>
<feature type="domain" description="Cyclic nucleotide-binding" evidence="4">
    <location>
        <begin position="1"/>
        <end position="62"/>
    </location>
</feature>
<dbReference type="STRING" id="1486262.TM49_07230"/>
<dbReference type="SUPFAM" id="SSF51206">
    <property type="entry name" value="cAMP-binding domain-like"/>
    <property type="match status" value="1"/>
</dbReference>
<dbReference type="PATRIC" id="fig|1486262.3.peg.1492"/>
<evidence type="ECO:0000259" key="4">
    <source>
        <dbReference type="PROSITE" id="PS50042"/>
    </source>
</evidence>
<keyword evidence="3" id="KW-0804">Transcription</keyword>
<reference evidence="6 7" key="1">
    <citation type="journal article" date="2015" name="Genome Announc.">
        <title>Complete genome sequence of Martelella endophytica YC6887, which has antifungal activity associated with a halophyte.</title>
        <authorList>
            <person name="Khan A."/>
            <person name="Khan H."/>
            <person name="Chung E.J."/>
            <person name="Hossain M.T."/>
            <person name="Chung Y.R."/>
        </authorList>
    </citation>
    <scope>NUCLEOTIDE SEQUENCE [LARGE SCALE GENOMIC DNA]</scope>
    <source>
        <strain evidence="6">YC6887</strain>
    </source>
</reference>
<protein>
    <recommendedName>
        <fullName evidence="8">HTH crp-type domain-containing protein</fullName>
    </recommendedName>
</protein>
<feature type="domain" description="HTH crp-type" evidence="5">
    <location>
        <begin position="121"/>
        <end position="197"/>
    </location>
</feature>
<dbReference type="SUPFAM" id="SSF46785">
    <property type="entry name" value="Winged helix' DNA-binding domain"/>
    <property type="match status" value="1"/>
</dbReference>
<keyword evidence="7" id="KW-1185">Reference proteome</keyword>
<name>A0A0D5LMU6_MAREN</name>
<dbReference type="InterPro" id="IPR018490">
    <property type="entry name" value="cNMP-bd_dom_sf"/>
</dbReference>
<evidence type="ECO:0000256" key="1">
    <source>
        <dbReference type="ARBA" id="ARBA00023015"/>
    </source>
</evidence>
<dbReference type="Gene3D" id="2.60.120.10">
    <property type="entry name" value="Jelly Rolls"/>
    <property type="match status" value="1"/>
</dbReference>
<dbReference type="HOGENOM" id="CLU_1093280_0_0_5"/>
<dbReference type="Proteomes" id="UP000032611">
    <property type="component" value="Chromosome"/>
</dbReference>
<evidence type="ECO:0008006" key="8">
    <source>
        <dbReference type="Google" id="ProtNLM"/>
    </source>
</evidence>